<protein>
    <submittedName>
        <fullName evidence="3">Uncharacterized protein</fullName>
    </submittedName>
</protein>
<dbReference type="Proteomes" id="UP000689129">
    <property type="component" value="Unassembled WGS sequence"/>
</dbReference>
<evidence type="ECO:0000256" key="2">
    <source>
        <dbReference type="SAM" id="Phobius"/>
    </source>
</evidence>
<evidence type="ECO:0000313" key="4">
    <source>
        <dbReference type="Proteomes" id="UP000689129"/>
    </source>
</evidence>
<comment type="caution">
    <text evidence="3">The sequence shown here is derived from an EMBL/GenBank/DDBJ whole genome shotgun (WGS) entry which is preliminary data.</text>
</comment>
<evidence type="ECO:0000256" key="1">
    <source>
        <dbReference type="SAM" id="MobiDB-lite"/>
    </source>
</evidence>
<feature type="compositionally biased region" description="Basic and acidic residues" evidence="1">
    <location>
        <begin position="681"/>
        <end position="692"/>
    </location>
</feature>
<accession>A0A8I2ZUZ6</accession>
<name>A0A8I2ZUZ6_VERLO</name>
<feature type="compositionally biased region" description="Low complexity" evidence="1">
    <location>
        <begin position="289"/>
        <end position="302"/>
    </location>
</feature>
<feature type="compositionally biased region" description="Low complexity" evidence="1">
    <location>
        <begin position="91"/>
        <end position="114"/>
    </location>
</feature>
<feature type="compositionally biased region" description="Pro residues" evidence="1">
    <location>
        <begin position="131"/>
        <end position="181"/>
    </location>
</feature>
<proteinExistence type="predicted"/>
<keyword evidence="2" id="KW-0812">Transmembrane</keyword>
<keyword evidence="2" id="KW-0472">Membrane</keyword>
<dbReference type="EMBL" id="JAEMWZ010000085">
    <property type="protein sequence ID" value="KAG7137600.1"/>
    <property type="molecule type" value="Genomic_DNA"/>
</dbReference>
<dbReference type="PANTHER" id="PTHR48125:SF10">
    <property type="entry name" value="OS12G0136300 PROTEIN"/>
    <property type="match status" value="1"/>
</dbReference>
<dbReference type="AlphaFoldDB" id="A0A8I2ZUZ6"/>
<keyword evidence="2" id="KW-1133">Transmembrane helix</keyword>
<feature type="compositionally biased region" description="Low complexity" evidence="1">
    <location>
        <begin position="237"/>
        <end position="257"/>
    </location>
</feature>
<dbReference type="OrthoDB" id="5411141at2759"/>
<evidence type="ECO:0000313" key="3">
    <source>
        <dbReference type="EMBL" id="KAG7137600.1"/>
    </source>
</evidence>
<feature type="region of interest" description="Disordered" evidence="1">
    <location>
        <begin position="355"/>
        <end position="378"/>
    </location>
</feature>
<feature type="compositionally biased region" description="Basic and acidic residues" evidence="1">
    <location>
        <begin position="63"/>
        <end position="74"/>
    </location>
</feature>
<feature type="region of interest" description="Disordered" evidence="1">
    <location>
        <begin position="1"/>
        <end position="318"/>
    </location>
</feature>
<feature type="region of interest" description="Disordered" evidence="1">
    <location>
        <begin position="633"/>
        <end position="692"/>
    </location>
</feature>
<reference evidence="3" key="1">
    <citation type="journal article" date="2021" name="Mol. Plant Pathol.">
        <title>A 20-kb lineage-specific genomic region tames virulence in pathogenic amphidiploid Verticillium longisporum.</title>
        <authorList>
            <person name="Harting R."/>
            <person name="Starke J."/>
            <person name="Kusch H."/>
            <person name="Poggeler S."/>
            <person name="Maurus I."/>
            <person name="Schluter R."/>
            <person name="Landesfeind M."/>
            <person name="Bulla I."/>
            <person name="Nowrousian M."/>
            <person name="de Jonge R."/>
            <person name="Stahlhut G."/>
            <person name="Hoff K.J."/>
            <person name="Asshauer K.P."/>
            <person name="Thurmer A."/>
            <person name="Stanke M."/>
            <person name="Daniel R."/>
            <person name="Morgenstern B."/>
            <person name="Thomma B.P.H.J."/>
            <person name="Kronstad J.W."/>
            <person name="Braus-Stromeyer S.A."/>
            <person name="Braus G.H."/>
        </authorList>
    </citation>
    <scope>NUCLEOTIDE SEQUENCE</scope>
    <source>
        <strain evidence="3">Vl32</strain>
    </source>
</reference>
<feature type="transmembrane region" description="Helical" evidence="2">
    <location>
        <begin position="325"/>
        <end position="346"/>
    </location>
</feature>
<sequence length="692" mass="73165">MAPFIAANGQRPGWKRGSPPSNIRVPARRIRQRVDVADGGGNSSDDEAGPVHNKNRRQVPATKTRDIISTRNDDLPTPVPDFGLTNDAVADGSDSDSGPDSPTSPTSPINSPVASAPPPAAAQPPVTLTPIKPPGPRPSPPPPVNPSPPPPAAPPSPTTTPPVALPPAAPPAAPSAAPPAVLPDFSSQPVPRPNLPINDQAPEQPIAAPIEAPTTPPITVTAPPEIRTITAAPPAGTVTASLSTSSFSSTSSLSITTQPPALPVFDPTAPRKELEPPSPTTSKSRDDTTTSSTSSSNLITGTALPVEENDSASGRGRMDPNTEHALIAVGSIGSFIFASFIIWIVWRTVRRTRKKRRERESQFPNLGQGPPPPINKPSIGIRFAAKIPFLRNIAAARGWHNLDDGAGQPPPYEKGGRGSLRLDTDVYAGQPKFQQPSSATYSLPQTSANGTPITVSPTSMALQRNDTLRAQQGTYQSGDGTIDSIMARYGNGGDMSSTLQSAGGGLYYVGSEMEIARQQTNGYGRPANRVSAISSLSSGFGDGDIIVPGLQPPPPASQALRSTQNVVGRYSWVSKSGSSNRETIYTETSEDLPNVVGRYSWVSKSGSSNRETIYTETSEDLPPRFRTVNSWVNQQTGRVKRAQGRSDDEEDVPPVPGLPAALGKNIMPPEQQFNMMMPDGEEPRRPDDYQLR</sequence>
<organism evidence="3 4">
    <name type="scientific">Verticillium longisporum</name>
    <name type="common">Verticillium dahliae var. longisporum</name>
    <dbReference type="NCBI Taxonomy" id="100787"/>
    <lineage>
        <taxon>Eukaryota</taxon>
        <taxon>Fungi</taxon>
        <taxon>Dikarya</taxon>
        <taxon>Ascomycota</taxon>
        <taxon>Pezizomycotina</taxon>
        <taxon>Sordariomycetes</taxon>
        <taxon>Hypocreomycetidae</taxon>
        <taxon>Glomerellales</taxon>
        <taxon>Plectosphaerellaceae</taxon>
        <taxon>Verticillium</taxon>
    </lineage>
</organism>
<feature type="compositionally biased region" description="Low complexity" evidence="1">
    <location>
        <begin position="201"/>
        <end position="226"/>
    </location>
</feature>
<gene>
    <name evidence="3" type="ORF">HYQ45_005112</name>
</gene>
<dbReference type="PANTHER" id="PTHR48125">
    <property type="entry name" value="LP07818P1"/>
    <property type="match status" value="1"/>
</dbReference>
<feature type="region of interest" description="Disordered" evidence="1">
    <location>
        <begin position="401"/>
        <end position="421"/>
    </location>
</feature>